<dbReference type="PANTHER" id="PTHR30489:SF0">
    <property type="entry name" value="LIPOPROTEIN-RELEASING SYSTEM TRANSMEMBRANE PROTEIN LOLE"/>
    <property type="match status" value="1"/>
</dbReference>
<comment type="similarity">
    <text evidence="2">Belongs to the ABC-4 integral membrane protein family. LolC/E subfamily.</text>
</comment>
<comment type="subcellular location">
    <subcellularLocation>
        <location evidence="1">Cell membrane</location>
        <topology evidence="1">Multi-pass membrane protein</topology>
    </subcellularLocation>
</comment>
<evidence type="ECO:0000256" key="4">
    <source>
        <dbReference type="ARBA" id="ARBA00022692"/>
    </source>
</evidence>
<evidence type="ECO:0000256" key="3">
    <source>
        <dbReference type="ARBA" id="ARBA00022475"/>
    </source>
</evidence>
<dbReference type="AlphaFoldDB" id="A0A1H2UHA4"/>
<evidence type="ECO:0000313" key="9">
    <source>
        <dbReference type="EMBL" id="SDW55467.1"/>
    </source>
</evidence>
<evidence type="ECO:0000256" key="2">
    <source>
        <dbReference type="ARBA" id="ARBA00005236"/>
    </source>
</evidence>
<reference evidence="9 10" key="1">
    <citation type="submission" date="2016-10" db="EMBL/GenBank/DDBJ databases">
        <authorList>
            <person name="de Groot N.N."/>
        </authorList>
    </citation>
    <scope>NUCLEOTIDE SEQUENCE [LARGE SCALE GENOMIC DNA]</scope>
    <source>
        <strain evidence="9 10">CGMCC 1.7059</strain>
    </source>
</reference>
<dbReference type="InterPro" id="IPR003838">
    <property type="entry name" value="ABC3_permease_C"/>
</dbReference>
<dbReference type="GO" id="GO:0098797">
    <property type="term" value="C:plasma membrane protein complex"/>
    <property type="evidence" value="ECO:0007669"/>
    <property type="project" value="TreeGrafter"/>
</dbReference>
<accession>A0A1H2UHA4</accession>
<feature type="domain" description="ABC3 transporter permease C-terminal" evidence="8">
    <location>
        <begin position="269"/>
        <end position="389"/>
    </location>
</feature>
<dbReference type="STRING" id="488533.SAMN04487960_103107"/>
<dbReference type="Pfam" id="PF02687">
    <property type="entry name" value="FtsX"/>
    <property type="match status" value="2"/>
</dbReference>
<feature type="domain" description="ABC3 transporter permease C-terminal" evidence="8">
    <location>
        <begin position="663"/>
        <end position="777"/>
    </location>
</feature>
<feature type="transmembrane region" description="Helical" evidence="7">
    <location>
        <begin position="269"/>
        <end position="291"/>
    </location>
</feature>
<evidence type="ECO:0000313" key="10">
    <source>
        <dbReference type="Proteomes" id="UP000199675"/>
    </source>
</evidence>
<keyword evidence="10" id="KW-1185">Reference proteome</keyword>
<name>A0A1H2UHA4_9GAMM</name>
<keyword evidence="3" id="KW-1003">Cell membrane</keyword>
<keyword evidence="4 7" id="KW-0812">Transmembrane</keyword>
<dbReference type="OrthoDB" id="5137249at2"/>
<feature type="transmembrane region" description="Helical" evidence="7">
    <location>
        <begin position="747"/>
        <end position="771"/>
    </location>
</feature>
<evidence type="ECO:0000256" key="5">
    <source>
        <dbReference type="ARBA" id="ARBA00022989"/>
    </source>
</evidence>
<feature type="transmembrane region" description="Helical" evidence="7">
    <location>
        <begin position="710"/>
        <end position="735"/>
    </location>
</feature>
<dbReference type="GO" id="GO:0044874">
    <property type="term" value="P:lipoprotein localization to outer membrane"/>
    <property type="evidence" value="ECO:0007669"/>
    <property type="project" value="TreeGrafter"/>
</dbReference>
<feature type="transmembrane region" description="Helical" evidence="7">
    <location>
        <begin position="655"/>
        <end position="678"/>
    </location>
</feature>
<protein>
    <submittedName>
        <fullName evidence="9">Putative ABC transport system permease protein</fullName>
    </submittedName>
</protein>
<keyword evidence="6 7" id="KW-0472">Membrane</keyword>
<evidence type="ECO:0000256" key="1">
    <source>
        <dbReference type="ARBA" id="ARBA00004651"/>
    </source>
</evidence>
<dbReference type="EMBL" id="FNNE01000003">
    <property type="protein sequence ID" value="SDW55467.1"/>
    <property type="molecule type" value="Genomic_DNA"/>
</dbReference>
<feature type="transmembrane region" description="Helical" evidence="7">
    <location>
        <begin position="20"/>
        <end position="40"/>
    </location>
</feature>
<dbReference type="Proteomes" id="UP000199675">
    <property type="component" value="Unassembled WGS sequence"/>
</dbReference>
<evidence type="ECO:0000256" key="6">
    <source>
        <dbReference type="ARBA" id="ARBA00023136"/>
    </source>
</evidence>
<keyword evidence="5 7" id="KW-1133">Transmembrane helix</keyword>
<evidence type="ECO:0000259" key="8">
    <source>
        <dbReference type="Pfam" id="PF02687"/>
    </source>
</evidence>
<feature type="transmembrane region" description="Helical" evidence="7">
    <location>
        <begin position="356"/>
        <end position="378"/>
    </location>
</feature>
<dbReference type="InterPro" id="IPR051447">
    <property type="entry name" value="Lipoprotein-release_system"/>
</dbReference>
<evidence type="ECO:0000256" key="7">
    <source>
        <dbReference type="SAM" id="Phobius"/>
    </source>
</evidence>
<dbReference type="RefSeq" id="WP_091811945.1">
    <property type="nucleotide sequence ID" value="NZ_FNNE01000003.1"/>
</dbReference>
<gene>
    <name evidence="9" type="ORF">SAMN04487960_103107</name>
</gene>
<feature type="transmembrane region" description="Helical" evidence="7">
    <location>
        <begin position="434"/>
        <end position="454"/>
    </location>
</feature>
<proteinExistence type="inferred from homology"/>
<feature type="transmembrane region" description="Helical" evidence="7">
    <location>
        <begin position="314"/>
        <end position="336"/>
    </location>
</feature>
<dbReference type="PANTHER" id="PTHR30489">
    <property type="entry name" value="LIPOPROTEIN-RELEASING SYSTEM TRANSMEMBRANE PROTEIN LOLE"/>
    <property type="match status" value="1"/>
</dbReference>
<sequence length="787" mass="86358">MTALNTKLFRELWQLRGQVLAIALVIAGGVAVCLMSIVNYSSLELTRAQYYAENQFADVFASLKRAPRHVTQRIAAIPGVLRVSDRVEGAAKLQMPGFTDPVSAQIVSLPGNEQPLLNRLYLRQGRLPDARHTDEVAIIGSFAKAHNLQPGDTIKAIINGRWQPLRVVGIVESPEFIFVLPPGGLLPDYQRYGVLWMARDALAAAMDMEGAFNSVLLQVDRGFAVADVIDHLDRLLARYGGTGGLERHDQISHRYLNDELAQLRTMATVFPLIFMSVAMFLLNVVIGRLIATQRDIIAVLKAYGYGNWAIARHYLQLTMVIAVLGLVLGCVIGLWLGRGLGEMYIEYYRFPRLLFIIHPGWFVLLTVITLLFAFLGSLRSIYRAASLPPAEAMQPEGPVRFRITLLERVLSGVRFSQPSRMIVRQLARRPGRTGLSVLGVALATAIIMVGNFQFDSVSLMVHAQFARVQQQDVAVTLTDPVNSAALFGLVRDPGIRYAEGRRSLAVELIHGHRRWRTALSGIPEPAYLQFVIDESMAPVAIPEAGVLLTDFLAAGLDIRAGETLTVQVLEGERRRLEVPVAGTTSEFLGVAAYMRLSSVNRLLGEGPVVNQVLLNTDPQQSTVVYERLRLMPGVLAVNIREAMLASFYDTLAKTFLTFTFFNSLLGGVIAFGVIYNTVRISLAEKGRELASMRVLGYSTPEVGHILLGELAIILLLGVPVGWLIGQGLAAALVWSLQTELYRVPLTLTVQTLAMSASVVLVSAIGSGLIAWRRLAGLDLVAVLKTRE</sequence>
<organism evidence="9 10">
    <name type="scientific">Marinobacter mobilis</name>
    <dbReference type="NCBI Taxonomy" id="488533"/>
    <lineage>
        <taxon>Bacteria</taxon>
        <taxon>Pseudomonadati</taxon>
        <taxon>Pseudomonadota</taxon>
        <taxon>Gammaproteobacteria</taxon>
        <taxon>Pseudomonadales</taxon>
        <taxon>Marinobacteraceae</taxon>
        <taxon>Marinobacter</taxon>
    </lineage>
</organism>